<dbReference type="InterPro" id="IPR050553">
    <property type="entry name" value="Thioredoxin_ResA/DsbE_sf"/>
</dbReference>
<dbReference type="PROSITE" id="PS51352">
    <property type="entry name" value="THIOREDOXIN_2"/>
    <property type="match status" value="1"/>
</dbReference>
<keyword evidence="8" id="KW-1185">Reference proteome</keyword>
<evidence type="ECO:0000256" key="4">
    <source>
        <dbReference type="ARBA" id="ARBA00023284"/>
    </source>
</evidence>
<organism evidence="7 8">
    <name type="scientific">Halomonas piscis</name>
    <dbReference type="NCBI Taxonomy" id="3031727"/>
    <lineage>
        <taxon>Bacteria</taxon>
        <taxon>Pseudomonadati</taxon>
        <taxon>Pseudomonadota</taxon>
        <taxon>Gammaproteobacteria</taxon>
        <taxon>Oceanospirillales</taxon>
        <taxon>Halomonadaceae</taxon>
        <taxon>Halomonas</taxon>
    </lineage>
</organism>
<evidence type="ECO:0000313" key="7">
    <source>
        <dbReference type="EMBL" id="WNK20508.1"/>
    </source>
</evidence>
<keyword evidence="5" id="KW-0812">Transmembrane</keyword>
<feature type="domain" description="Thioredoxin" evidence="6">
    <location>
        <begin position="72"/>
        <end position="217"/>
    </location>
</feature>
<reference evidence="7 8" key="1">
    <citation type="submission" date="2023-03" db="EMBL/GenBank/DDBJ databases">
        <title>Halomonas sp. nov., isolated from Korean tranditional fermented seafood 'Jeotgal'.</title>
        <authorList>
            <person name="Kim B."/>
            <person name="Shin N.-R."/>
        </authorList>
    </citation>
    <scope>NUCLEOTIDE SEQUENCE [LARGE SCALE GENOMIC DNA]</scope>
    <source>
        <strain evidence="7 8">SG2L-4</strain>
    </source>
</reference>
<accession>A0ABY9Z048</accession>
<evidence type="ECO:0000256" key="2">
    <source>
        <dbReference type="ARBA" id="ARBA00022748"/>
    </source>
</evidence>
<name>A0ABY9Z048_9GAMM</name>
<keyword evidence="5" id="KW-1133">Transmembrane helix</keyword>
<keyword evidence="4" id="KW-0676">Redox-active center</keyword>
<comment type="subcellular location">
    <subcellularLocation>
        <location evidence="1">Cell envelope</location>
    </subcellularLocation>
</comment>
<evidence type="ECO:0000313" key="8">
    <source>
        <dbReference type="Proteomes" id="UP001301869"/>
    </source>
</evidence>
<evidence type="ECO:0000256" key="3">
    <source>
        <dbReference type="ARBA" id="ARBA00023157"/>
    </source>
</evidence>
<dbReference type="RefSeq" id="WP_311884197.1">
    <property type="nucleotide sequence ID" value="NZ_CP119391.1"/>
</dbReference>
<dbReference type="SUPFAM" id="SSF52833">
    <property type="entry name" value="Thioredoxin-like"/>
    <property type="match status" value="1"/>
</dbReference>
<keyword evidence="2" id="KW-0201">Cytochrome c-type biogenesis</keyword>
<evidence type="ECO:0000256" key="1">
    <source>
        <dbReference type="ARBA" id="ARBA00004196"/>
    </source>
</evidence>
<dbReference type="PANTHER" id="PTHR42852:SF6">
    <property type="entry name" value="THIOL:DISULFIDE INTERCHANGE PROTEIN DSBE"/>
    <property type="match status" value="1"/>
</dbReference>
<keyword evidence="5" id="KW-0472">Membrane</keyword>
<dbReference type="Proteomes" id="UP001301869">
    <property type="component" value="Chromosome"/>
</dbReference>
<keyword evidence="3" id="KW-1015">Disulfide bond</keyword>
<dbReference type="PANTHER" id="PTHR42852">
    <property type="entry name" value="THIOL:DISULFIDE INTERCHANGE PROTEIN DSBE"/>
    <property type="match status" value="1"/>
</dbReference>
<evidence type="ECO:0000256" key="5">
    <source>
        <dbReference type="SAM" id="Phobius"/>
    </source>
</evidence>
<proteinExistence type="predicted"/>
<dbReference type="InterPro" id="IPR013740">
    <property type="entry name" value="Redoxin"/>
</dbReference>
<dbReference type="InterPro" id="IPR036249">
    <property type="entry name" value="Thioredoxin-like_sf"/>
</dbReference>
<gene>
    <name evidence="7" type="ORF">P1P91_02130</name>
</gene>
<feature type="transmembrane region" description="Helical" evidence="5">
    <location>
        <begin position="46"/>
        <end position="68"/>
    </location>
</feature>
<dbReference type="Gene3D" id="3.40.30.10">
    <property type="entry name" value="Glutaredoxin"/>
    <property type="match status" value="1"/>
</dbReference>
<dbReference type="EMBL" id="CP119391">
    <property type="protein sequence ID" value="WNK20508.1"/>
    <property type="molecule type" value="Genomic_DNA"/>
</dbReference>
<dbReference type="CDD" id="cd02966">
    <property type="entry name" value="TlpA_like_family"/>
    <property type="match status" value="1"/>
</dbReference>
<evidence type="ECO:0000259" key="6">
    <source>
        <dbReference type="PROSITE" id="PS51352"/>
    </source>
</evidence>
<feature type="transmembrane region" description="Helical" evidence="5">
    <location>
        <begin position="16"/>
        <end position="34"/>
    </location>
</feature>
<sequence length="217" mass="22836">MNAAALGPLLMPLPRLYALAAALALLAGGLGYALRHATSNGRWQGPLRAALLILSAGGLGLTLAPLLLPATLSGPARLPDITLEDLDGNAVALAELPRIAGHKRNTPILVHLWATDCPPCRRDMARLAELSGHGDVRVASVNQGEDLLPAVRYLDNPEPGSPALAFAIALRDPQQRLMAAVGATRLPLTLLLDARGEVVKRHLGELDRATLAAWLGR</sequence>
<protein>
    <submittedName>
        <fullName evidence="7">TlpA disulfide reductase family protein</fullName>
    </submittedName>
</protein>
<dbReference type="InterPro" id="IPR013766">
    <property type="entry name" value="Thioredoxin_domain"/>
</dbReference>
<dbReference type="Pfam" id="PF08534">
    <property type="entry name" value="Redoxin"/>
    <property type="match status" value="1"/>
</dbReference>